<dbReference type="RefSeq" id="WP_147758528.1">
    <property type="nucleotide sequence ID" value="NZ_SAXT01000005.1"/>
</dbReference>
<dbReference type="PRINTS" id="PR00469">
    <property type="entry name" value="PNDRDTASEII"/>
</dbReference>
<sequence length="326" mass="35959">MENKLENEYDLIIVGAGPAGIAASVEAAILQMKKVLLLEKGDNHSTTIRKFYKDDKRVDKDYKGERIDLSGNIKFETATKGDVLDLFSECVFGHYIDAFFNTEVESINKNGEYFEVLTVNNDKYISKYVIISIGKMGRPNKPNYPIPPSLNAVVNFNIYKCKENEKVLVVGGGNSAVEYAYLLGKDNEVTISYRKSEFTRPNEKNLETIKEDISNGKVKAKLGVDISSIADEGGKILVNFADGTNDKFDRVIYALGGVAPIDFLKKCSIDLDESGVPIVRNIHESSVDNLYIAGDILYKSGGSIAKALNAGFDIVKHVKSLMDNGK</sequence>
<keyword evidence="2" id="KW-0560">Oxidoreductase</keyword>
<dbReference type="PRINTS" id="PR00368">
    <property type="entry name" value="FADPNR"/>
</dbReference>
<dbReference type="InterPro" id="IPR036188">
    <property type="entry name" value="FAD/NAD-bd_sf"/>
</dbReference>
<keyword evidence="1" id="KW-0285">Flavoprotein</keyword>
<evidence type="ECO:0000313" key="4">
    <source>
        <dbReference type="Proteomes" id="UP000325116"/>
    </source>
</evidence>
<reference evidence="3 4" key="1">
    <citation type="journal article" date="1992" name="Lakartidningen">
        <title>[Penicillin V and not amoxicillin is the first choice preparation in acute otitis].</title>
        <authorList>
            <person name="Kamme C."/>
            <person name="Lundgren K."/>
            <person name="Prellner K."/>
        </authorList>
    </citation>
    <scope>NUCLEOTIDE SEQUENCE [LARGE SCALE GENOMIC DNA]</scope>
    <source>
        <strain evidence="3 4">W1</strain>
    </source>
</reference>
<dbReference type="SUPFAM" id="SSF51905">
    <property type="entry name" value="FAD/NAD(P)-binding domain"/>
    <property type="match status" value="1"/>
</dbReference>
<protein>
    <submittedName>
        <fullName evidence="3">FAD-binding protein</fullName>
    </submittedName>
</protein>
<gene>
    <name evidence="3" type="ORF">EPJ80_07650</name>
</gene>
<evidence type="ECO:0000256" key="2">
    <source>
        <dbReference type="ARBA" id="ARBA00023002"/>
    </source>
</evidence>
<proteinExistence type="predicted"/>
<name>A0A5C8CF53_9SPIR</name>
<organism evidence="3 4">
    <name type="scientific">Brachyspira aalborgi</name>
    <dbReference type="NCBI Taxonomy" id="29522"/>
    <lineage>
        <taxon>Bacteria</taxon>
        <taxon>Pseudomonadati</taxon>
        <taxon>Spirochaetota</taxon>
        <taxon>Spirochaetia</taxon>
        <taxon>Brachyspirales</taxon>
        <taxon>Brachyspiraceae</taxon>
        <taxon>Brachyspira</taxon>
    </lineage>
</organism>
<dbReference type="AlphaFoldDB" id="A0A5C8CF53"/>
<comment type="caution">
    <text evidence="3">The sequence shown here is derived from an EMBL/GenBank/DDBJ whole genome shotgun (WGS) entry which is preliminary data.</text>
</comment>
<evidence type="ECO:0000313" key="3">
    <source>
        <dbReference type="EMBL" id="TXJ11585.1"/>
    </source>
</evidence>
<dbReference type="Proteomes" id="UP000325116">
    <property type="component" value="Unassembled WGS sequence"/>
</dbReference>
<dbReference type="GO" id="GO:0016491">
    <property type="term" value="F:oxidoreductase activity"/>
    <property type="evidence" value="ECO:0007669"/>
    <property type="project" value="UniProtKB-KW"/>
</dbReference>
<dbReference type="Pfam" id="PF13738">
    <property type="entry name" value="Pyr_redox_3"/>
    <property type="match status" value="1"/>
</dbReference>
<accession>A0A5C8CF53</accession>
<dbReference type="PANTHER" id="PTHR48105">
    <property type="entry name" value="THIOREDOXIN REDUCTASE 1-RELATED-RELATED"/>
    <property type="match status" value="1"/>
</dbReference>
<evidence type="ECO:0000256" key="1">
    <source>
        <dbReference type="ARBA" id="ARBA00022630"/>
    </source>
</evidence>
<dbReference type="InterPro" id="IPR050097">
    <property type="entry name" value="Ferredoxin-NADP_redctase_2"/>
</dbReference>
<dbReference type="Gene3D" id="3.50.50.60">
    <property type="entry name" value="FAD/NAD(P)-binding domain"/>
    <property type="match status" value="2"/>
</dbReference>
<dbReference type="EMBL" id="SAXT01000005">
    <property type="protein sequence ID" value="TXJ11585.1"/>
    <property type="molecule type" value="Genomic_DNA"/>
</dbReference>